<protein>
    <recommendedName>
        <fullName evidence="4">UrcA family protein</fullName>
    </recommendedName>
</protein>
<feature type="signal peptide" evidence="1">
    <location>
        <begin position="1"/>
        <end position="23"/>
    </location>
</feature>
<keyword evidence="3" id="KW-1185">Reference proteome</keyword>
<dbReference type="Proteomes" id="UP000439780">
    <property type="component" value="Unassembled WGS sequence"/>
</dbReference>
<name>A0A845AB81_9SPHN</name>
<reference evidence="2 3" key="1">
    <citation type="submission" date="2019-12" db="EMBL/GenBank/DDBJ databases">
        <title>Genomic-based taxomic classification of the family Erythrobacteraceae.</title>
        <authorList>
            <person name="Xu L."/>
        </authorList>
    </citation>
    <scope>NUCLEOTIDE SEQUENCE [LARGE SCALE GENOMIC DNA]</scope>
    <source>
        <strain evidence="2 3">KEMB 9005-328</strain>
    </source>
</reference>
<dbReference type="RefSeq" id="WP_160751996.1">
    <property type="nucleotide sequence ID" value="NZ_WTYA01000002.1"/>
</dbReference>
<comment type="caution">
    <text evidence="2">The sequence shown here is derived from an EMBL/GenBank/DDBJ whole genome shotgun (WGS) entry which is preliminary data.</text>
</comment>
<evidence type="ECO:0000313" key="2">
    <source>
        <dbReference type="EMBL" id="MXP27682.1"/>
    </source>
</evidence>
<gene>
    <name evidence="2" type="ORF">GRI58_02450</name>
</gene>
<evidence type="ECO:0000313" key="3">
    <source>
        <dbReference type="Proteomes" id="UP000439780"/>
    </source>
</evidence>
<keyword evidence="1" id="KW-0732">Signal</keyword>
<evidence type="ECO:0000256" key="1">
    <source>
        <dbReference type="SAM" id="SignalP"/>
    </source>
</evidence>
<feature type="chain" id="PRO_5032407680" description="UrcA family protein" evidence="1">
    <location>
        <begin position="24"/>
        <end position="134"/>
    </location>
</feature>
<sequence>MSPLATACAAAIMAAFLAAPAGARDMVLLHETQAHNRILLDRDSLSITKQFDRTLREGMVSLDNSVSTAAVNLYAADVRVQADCATGQLAVLYARAYSPDGSPSPSSFTPTPHELAKPATLFERIVYKRICQSR</sequence>
<evidence type="ECO:0008006" key="4">
    <source>
        <dbReference type="Google" id="ProtNLM"/>
    </source>
</evidence>
<accession>A0A845AB81</accession>
<dbReference type="AlphaFoldDB" id="A0A845AB81"/>
<organism evidence="2 3">
    <name type="scientific">Qipengyuania algicida</name>
    <dbReference type="NCBI Taxonomy" id="1836209"/>
    <lineage>
        <taxon>Bacteria</taxon>
        <taxon>Pseudomonadati</taxon>
        <taxon>Pseudomonadota</taxon>
        <taxon>Alphaproteobacteria</taxon>
        <taxon>Sphingomonadales</taxon>
        <taxon>Erythrobacteraceae</taxon>
        <taxon>Qipengyuania</taxon>
    </lineage>
</organism>
<dbReference type="EMBL" id="WTYA01000002">
    <property type="protein sequence ID" value="MXP27682.1"/>
    <property type="molecule type" value="Genomic_DNA"/>
</dbReference>
<proteinExistence type="predicted"/>